<reference evidence="1" key="1">
    <citation type="submission" date="2022-03" db="EMBL/GenBank/DDBJ databases">
        <authorList>
            <person name="Martin H S."/>
        </authorList>
    </citation>
    <scope>NUCLEOTIDE SEQUENCE</scope>
</reference>
<evidence type="ECO:0000313" key="2">
    <source>
        <dbReference type="Proteomes" id="UP000837857"/>
    </source>
</evidence>
<evidence type="ECO:0000313" key="1">
    <source>
        <dbReference type="EMBL" id="CAH2043856.1"/>
    </source>
</evidence>
<organism evidence="1 2">
    <name type="scientific">Iphiclides podalirius</name>
    <name type="common">scarce swallowtail</name>
    <dbReference type="NCBI Taxonomy" id="110791"/>
    <lineage>
        <taxon>Eukaryota</taxon>
        <taxon>Metazoa</taxon>
        <taxon>Ecdysozoa</taxon>
        <taxon>Arthropoda</taxon>
        <taxon>Hexapoda</taxon>
        <taxon>Insecta</taxon>
        <taxon>Pterygota</taxon>
        <taxon>Neoptera</taxon>
        <taxon>Endopterygota</taxon>
        <taxon>Lepidoptera</taxon>
        <taxon>Glossata</taxon>
        <taxon>Ditrysia</taxon>
        <taxon>Papilionoidea</taxon>
        <taxon>Papilionidae</taxon>
        <taxon>Papilioninae</taxon>
        <taxon>Iphiclides</taxon>
    </lineage>
</organism>
<dbReference type="EMBL" id="OW152827">
    <property type="protein sequence ID" value="CAH2043856.1"/>
    <property type="molecule type" value="Genomic_DNA"/>
</dbReference>
<keyword evidence="2" id="KW-1185">Reference proteome</keyword>
<feature type="non-terminal residue" evidence="1">
    <location>
        <position position="71"/>
    </location>
</feature>
<dbReference type="Proteomes" id="UP000837857">
    <property type="component" value="Chromosome 15"/>
</dbReference>
<accession>A0ABN8I296</accession>
<proteinExistence type="predicted"/>
<name>A0ABN8I296_9NEOP</name>
<protein>
    <submittedName>
        <fullName evidence="1">Uncharacterized protein</fullName>
    </submittedName>
</protein>
<sequence length="71" mass="8397">MILMTSVTRLQHVALVLDKKRVRCVPTAFRGDRLPPRRSWHHRRTYFISHALAVHRPKVQCAKPKLKRSDE</sequence>
<gene>
    <name evidence="1" type="ORF">IPOD504_LOCUS4477</name>
</gene>